<dbReference type="RefSeq" id="WP_092013559.1">
    <property type="nucleotide sequence ID" value="NZ_FOXH01000002.1"/>
</dbReference>
<dbReference type="OrthoDB" id="9768048at2"/>
<dbReference type="Pfam" id="PF01075">
    <property type="entry name" value="Glyco_transf_9"/>
    <property type="match status" value="1"/>
</dbReference>
<protein>
    <submittedName>
        <fullName evidence="3">Heptosyltransferase-2</fullName>
    </submittedName>
</protein>
<dbReference type="SUPFAM" id="SSF53756">
    <property type="entry name" value="UDP-Glycosyltransferase/glycogen phosphorylase"/>
    <property type="match status" value="1"/>
</dbReference>
<proteinExistence type="predicted"/>
<dbReference type="GO" id="GO:0009244">
    <property type="term" value="P:lipopolysaccharide core region biosynthetic process"/>
    <property type="evidence" value="ECO:0007669"/>
    <property type="project" value="TreeGrafter"/>
</dbReference>
<dbReference type="EMBL" id="FOXH01000002">
    <property type="protein sequence ID" value="SFP35182.1"/>
    <property type="molecule type" value="Genomic_DNA"/>
</dbReference>
<dbReference type="GO" id="GO:0005829">
    <property type="term" value="C:cytosol"/>
    <property type="evidence" value="ECO:0007669"/>
    <property type="project" value="TreeGrafter"/>
</dbReference>
<dbReference type="GO" id="GO:0008713">
    <property type="term" value="F:ADP-heptose-lipopolysaccharide heptosyltransferase activity"/>
    <property type="evidence" value="ECO:0007669"/>
    <property type="project" value="TreeGrafter"/>
</dbReference>
<dbReference type="CDD" id="cd03789">
    <property type="entry name" value="GT9_LPS_heptosyltransferase"/>
    <property type="match status" value="1"/>
</dbReference>
<evidence type="ECO:0000256" key="2">
    <source>
        <dbReference type="ARBA" id="ARBA00022679"/>
    </source>
</evidence>
<dbReference type="PANTHER" id="PTHR30160:SF1">
    <property type="entry name" value="LIPOPOLYSACCHARIDE 1,2-N-ACETYLGLUCOSAMINETRANSFERASE-RELATED"/>
    <property type="match status" value="1"/>
</dbReference>
<dbReference type="STRING" id="1079859.SAMN04515674_102542"/>
<reference evidence="3 4" key="1">
    <citation type="submission" date="2016-10" db="EMBL/GenBank/DDBJ databases">
        <authorList>
            <person name="de Groot N.N."/>
        </authorList>
    </citation>
    <scope>NUCLEOTIDE SEQUENCE [LARGE SCALE GENOMIC DNA]</scope>
    <source>
        <strain evidence="4">E92,LMG 26720,CCM 7988</strain>
    </source>
</reference>
<dbReference type="Gene3D" id="3.40.50.2000">
    <property type="entry name" value="Glycogen Phosphorylase B"/>
    <property type="match status" value="2"/>
</dbReference>
<dbReference type="AlphaFoldDB" id="A0A1I5PM36"/>
<keyword evidence="1" id="KW-0328">Glycosyltransferase</keyword>
<dbReference type="InterPro" id="IPR002201">
    <property type="entry name" value="Glyco_trans_9"/>
</dbReference>
<evidence type="ECO:0000256" key="1">
    <source>
        <dbReference type="ARBA" id="ARBA00022676"/>
    </source>
</evidence>
<dbReference type="InterPro" id="IPR051199">
    <property type="entry name" value="LPS_LOS_Heptosyltrfase"/>
</dbReference>
<keyword evidence="4" id="KW-1185">Reference proteome</keyword>
<evidence type="ECO:0000313" key="4">
    <source>
        <dbReference type="Proteomes" id="UP000199306"/>
    </source>
</evidence>
<gene>
    <name evidence="3" type="ORF">SAMN04515674_102542</name>
</gene>
<keyword evidence="2 3" id="KW-0808">Transferase</keyword>
<dbReference type="PANTHER" id="PTHR30160">
    <property type="entry name" value="TETRAACYLDISACCHARIDE 4'-KINASE-RELATED"/>
    <property type="match status" value="1"/>
</dbReference>
<evidence type="ECO:0000313" key="3">
    <source>
        <dbReference type="EMBL" id="SFP35182.1"/>
    </source>
</evidence>
<sequence>MRILVIQTAFIGDAILATALLEKLHAQMPDCQIDYLVRKGNEGLFKGHPFLNEVLIWDKKRKYKSLWSLLGKVRKTRYDKLICIQRFGTMGFFTMLSNAKETIGFEKNPFSAFFSVKVKHEIEPGIHEVNRNTRLISFFTDDKVFRPKLYPANADFSKVSIYQEKPYLVMAPTSVWFTKQFPESQWVNLINSLGAKYKIYLLGAPTDFDACERIINQVKEKEAVVNLSGKLSLLESSALMKGAVLNFVNDSAPMHLASSMNAPVCAIYCSTIPGFGFGPLSDFARIVAFEGELDCRPCGLHGKKECPEGHFRCGFDIRTAQLLKVLEEATDMTVY</sequence>
<accession>A0A1I5PM36</accession>
<organism evidence="3 4">
    <name type="scientific">Pseudarcicella hirudinis</name>
    <dbReference type="NCBI Taxonomy" id="1079859"/>
    <lineage>
        <taxon>Bacteria</taxon>
        <taxon>Pseudomonadati</taxon>
        <taxon>Bacteroidota</taxon>
        <taxon>Cytophagia</taxon>
        <taxon>Cytophagales</taxon>
        <taxon>Flectobacillaceae</taxon>
        <taxon>Pseudarcicella</taxon>
    </lineage>
</organism>
<name>A0A1I5PM36_9BACT</name>
<dbReference type="Proteomes" id="UP000199306">
    <property type="component" value="Unassembled WGS sequence"/>
</dbReference>